<accession>A0A0P1GIB9</accession>
<dbReference type="STRING" id="441103.TRN7648_03538"/>
<protein>
    <recommendedName>
        <fullName evidence="3">GIY-YIG domain-containing protein</fullName>
    </recommendedName>
</protein>
<sequence>MSQFLLSPAECLAALQSQELRRIDDLPDAVGVYALADHRGDLHYVGITEASSFRDRIYSRHVNGSEERSHKLACNYNIGRMWRNRKLSCHVGTDAQLAKLVRKEFIRRHCRAACVPLTGSKTELESLEKAIIALAPPEMVSWNKTRKRVNQLPEPREMVDKIVADLGFGTHEIAALERQAQLFDLHGHLDLAD</sequence>
<proteinExistence type="predicted"/>
<dbReference type="RefSeq" id="WP_143595910.1">
    <property type="nucleotide sequence ID" value="NZ_CYSE01000008.1"/>
</dbReference>
<reference evidence="1 2" key="1">
    <citation type="submission" date="2015-09" db="EMBL/GenBank/DDBJ databases">
        <authorList>
            <consortium name="Swine Surveillance"/>
        </authorList>
    </citation>
    <scope>NUCLEOTIDE SEQUENCE [LARGE SCALE GENOMIC DNA]</scope>
    <source>
        <strain evidence="1 2">CECT 7648</strain>
    </source>
</reference>
<gene>
    <name evidence="1" type="ORF">TRN7648_03538</name>
</gene>
<evidence type="ECO:0000313" key="2">
    <source>
        <dbReference type="Proteomes" id="UP000054935"/>
    </source>
</evidence>
<name>A0A0P1GIB9_9RHOB</name>
<keyword evidence="2" id="KW-1185">Reference proteome</keyword>
<evidence type="ECO:0000313" key="1">
    <source>
        <dbReference type="EMBL" id="CUH81571.1"/>
    </source>
</evidence>
<evidence type="ECO:0008006" key="3">
    <source>
        <dbReference type="Google" id="ProtNLM"/>
    </source>
</evidence>
<dbReference type="AlphaFoldDB" id="A0A0P1GIB9"/>
<dbReference type="Proteomes" id="UP000054935">
    <property type="component" value="Unassembled WGS sequence"/>
</dbReference>
<dbReference type="EMBL" id="CYSE01000008">
    <property type="protein sequence ID" value="CUH81571.1"/>
    <property type="molecule type" value="Genomic_DNA"/>
</dbReference>
<dbReference type="OrthoDB" id="9803913at2"/>
<organism evidence="1 2">
    <name type="scientific">Tropicibacter naphthalenivorans</name>
    <dbReference type="NCBI Taxonomy" id="441103"/>
    <lineage>
        <taxon>Bacteria</taxon>
        <taxon>Pseudomonadati</taxon>
        <taxon>Pseudomonadota</taxon>
        <taxon>Alphaproteobacteria</taxon>
        <taxon>Rhodobacterales</taxon>
        <taxon>Roseobacteraceae</taxon>
        <taxon>Tropicibacter</taxon>
    </lineage>
</organism>